<comment type="subcellular location">
    <subcellularLocation>
        <location evidence="2">Cell membrane</location>
        <topology evidence="2">Lipid-anchor</topology>
        <topology evidence="2">GPI-anchor</topology>
    </subcellularLocation>
</comment>
<keyword evidence="6" id="KW-0325">Glycoprotein</keyword>
<evidence type="ECO:0000256" key="3">
    <source>
        <dbReference type="ARBA" id="ARBA00022475"/>
    </source>
</evidence>
<comment type="function">
    <text evidence="1">VSG forms a coat on the surface of the parasite. The trypanosome evades the immune response of the host by expressing a series of antigenically distinct VSGs from an estimated 1000 VSG genes.</text>
</comment>
<organism evidence="12">
    <name type="scientific">Trypanosoma brucei</name>
    <dbReference type="NCBI Taxonomy" id="5691"/>
    <lineage>
        <taxon>Eukaryota</taxon>
        <taxon>Discoba</taxon>
        <taxon>Euglenozoa</taxon>
        <taxon>Kinetoplastea</taxon>
        <taxon>Metakinetoplastina</taxon>
        <taxon>Trypanosomatida</taxon>
        <taxon>Trypanosomatidae</taxon>
        <taxon>Trypanosoma</taxon>
    </lineage>
</organism>
<dbReference type="InterPro" id="IPR019609">
    <property type="entry name" value="Variant_surf_glycoprt_trypan_C"/>
</dbReference>
<dbReference type="GO" id="GO:0005886">
    <property type="term" value="C:plasma membrane"/>
    <property type="evidence" value="ECO:0007669"/>
    <property type="project" value="UniProtKB-SubCell"/>
</dbReference>
<dbReference type="Pfam" id="PF10659">
    <property type="entry name" value="Trypan_glycop_C"/>
    <property type="match status" value="1"/>
</dbReference>
<keyword evidence="4" id="KW-0336">GPI-anchor</keyword>
<dbReference type="InterPro" id="IPR001812">
    <property type="entry name" value="Trypano_VSG_A_N_dom"/>
</dbReference>
<dbReference type="AlphaFoldDB" id="M4T1R0"/>
<feature type="region of interest" description="Disordered" evidence="8">
    <location>
        <begin position="433"/>
        <end position="452"/>
    </location>
</feature>
<feature type="domain" description="Trypanosome variant surface glycoprotein C-terminal" evidence="11">
    <location>
        <begin position="394"/>
        <end position="508"/>
    </location>
</feature>
<reference evidence="12" key="2">
    <citation type="journal article" date="2014" name="Mol. Biochem. Parasitol.">
        <title>Capturing the variant surface glycoprotein repertoire (the VSGnome) of Trypanosoma brucei Lister 427.</title>
        <authorList>
            <person name="Cross G.A."/>
            <person name="Kim H.S."/>
            <person name="Wickstead B."/>
        </authorList>
    </citation>
    <scope>NUCLEOTIDE SEQUENCE</scope>
    <source>
        <strain evidence="12">Lister 427</strain>
    </source>
</reference>
<evidence type="ECO:0000256" key="1">
    <source>
        <dbReference type="ARBA" id="ARBA00002523"/>
    </source>
</evidence>
<evidence type="ECO:0000256" key="4">
    <source>
        <dbReference type="ARBA" id="ARBA00022622"/>
    </source>
</evidence>
<dbReference type="Gene3D" id="3.30.1680.30">
    <property type="match status" value="1"/>
</dbReference>
<keyword evidence="9" id="KW-0732">Signal</keyword>
<evidence type="ECO:0000256" key="7">
    <source>
        <dbReference type="ARBA" id="ARBA00023288"/>
    </source>
</evidence>
<sequence length="509" mass="54165">MDKIIVLCALTLRHYIGGAHAAAAEGALNTEAVKNLCDTSKAAKSLPTTLTKRIQMLITRQHQYNLLQRKIAAIQLIDRTNDHKLTVLRTFAQKTLEAISAEIMQLAPEAPAAAAKVAYAAGLIDDFVTIFEASSDTAGTANACLVSGNGDDKKAAVTDLAGCLKSQVGEQTQEHELATLKTADFDFGSKPTLTADKNCMLTKADGTTYVTGTASKIRPARWGGGILTIVHTGGPTTKLTSAKDGMPAHKAAAAASADIDAKLKTTIYPPANSEGDLTSLLKAEPPNQLLADSIKQTLGKTDGPGYNVNLDIVRKTFGFSTTATDIAFIQNLRSYKVPIKTAAGKEAVEIIKLTATQIAEGERAALEQNQKLVAKGHNSKLCESTDKKTAEDICNKIADANECNKKAFCSYNETVAEGEKKCKFNETKAEKSGVPVTQAQTGGGATSTTSDRCTRHKDKANCEKENEGQKPGEKAKCGWIEETCKDSSFLVNRKFALSVVSAAFVALLF</sequence>
<dbReference type="VEuPathDB" id="TriTrypDB:Tb427_000632300"/>
<protein>
    <submittedName>
        <fullName evidence="12">Variant surface glycoprotein 444</fullName>
    </submittedName>
</protein>
<feature type="signal peptide" evidence="9">
    <location>
        <begin position="1"/>
        <end position="21"/>
    </location>
</feature>
<dbReference type="GO" id="GO:0098552">
    <property type="term" value="C:side of membrane"/>
    <property type="evidence" value="ECO:0007669"/>
    <property type="project" value="UniProtKB-KW"/>
</dbReference>
<evidence type="ECO:0000256" key="9">
    <source>
        <dbReference type="SAM" id="SignalP"/>
    </source>
</evidence>
<dbReference type="EMBL" id="KC613581">
    <property type="protein sequence ID" value="AGH61012.1"/>
    <property type="molecule type" value="Genomic_DNA"/>
</dbReference>
<keyword evidence="5" id="KW-0472">Membrane</keyword>
<evidence type="ECO:0000256" key="6">
    <source>
        <dbReference type="ARBA" id="ARBA00023180"/>
    </source>
</evidence>
<evidence type="ECO:0000256" key="2">
    <source>
        <dbReference type="ARBA" id="ARBA00004609"/>
    </source>
</evidence>
<evidence type="ECO:0000256" key="8">
    <source>
        <dbReference type="SAM" id="MobiDB-lite"/>
    </source>
</evidence>
<feature type="chain" id="PRO_5004058299" evidence="9">
    <location>
        <begin position="22"/>
        <end position="509"/>
    </location>
</feature>
<dbReference type="Pfam" id="PF00913">
    <property type="entry name" value="Trypan_glycop"/>
    <property type="match status" value="1"/>
</dbReference>
<proteinExistence type="predicted"/>
<keyword evidence="7" id="KW-0449">Lipoprotein</keyword>
<name>M4T1R0_9TRYP</name>
<dbReference type="GO" id="GO:0042783">
    <property type="term" value="P:symbiont-mediated evasion of host immune response"/>
    <property type="evidence" value="ECO:0007669"/>
    <property type="project" value="InterPro"/>
</dbReference>
<evidence type="ECO:0000259" key="11">
    <source>
        <dbReference type="Pfam" id="PF10659"/>
    </source>
</evidence>
<feature type="domain" description="Trypanosome variant surface glycoprotein A-type N-terminal" evidence="10">
    <location>
        <begin position="20"/>
        <end position="356"/>
    </location>
</feature>
<reference evidence="12" key="1">
    <citation type="submission" date="2013-02" db="EMBL/GenBank/DDBJ databases">
        <authorList>
            <person name="Cross G.A.M."/>
            <person name="Kim H.-S."/>
            <person name="Wickstead B."/>
        </authorList>
    </citation>
    <scope>NUCLEOTIDE SEQUENCE</scope>
    <source>
        <strain evidence="12">Lister 427</strain>
    </source>
</reference>
<evidence type="ECO:0000256" key="5">
    <source>
        <dbReference type="ARBA" id="ARBA00023136"/>
    </source>
</evidence>
<dbReference type="Gene3D" id="1.10.470.10">
    <property type="entry name" value="Variant Surface Glycoprotein, subunit A, domain 2"/>
    <property type="match status" value="1"/>
</dbReference>
<keyword evidence="3" id="KW-1003">Cell membrane</keyword>
<evidence type="ECO:0000259" key="10">
    <source>
        <dbReference type="Pfam" id="PF00913"/>
    </source>
</evidence>
<accession>M4T1R0</accession>
<dbReference type="SUPFAM" id="SSF58087">
    <property type="entry name" value="Variant surface glycoprotein (N-terminal domain)"/>
    <property type="match status" value="1"/>
</dbReference>
<evidence type="ECO:0000313" key="12">
    <source>
        <dbReference type="EMBL" id="AGH61012.1"/>
    </source>
</evidence>
<dbReference type="Gene3D" id="3.90.150.10">
    <property type="entry name" value="Variant Surface Glycoprotein, subunit A domain 1"/>
    <property type="match status" value="1"/>
</dbReference>
<dbReference type="VEuPathDB" id="TriTrypDB:Tb927.6.5550"/>